<evidence type="ECO:0000313" key="9">
    <source>
        <dbReference type="Proteomes" id="UP001189429"/>
    </source>
</evidence>
<feature type="binding site" evidence="3">
    <location>
        <begin position="333"/>
        <end position="340"/>
    </location>
    <ligand>
        <name>ATP</name>
        <dbReference type="ChEBI" id="CHEBI:30616"/>
    </ligand>
</feature>
<gene>
    <name evidence="8" type="ORF">PCOR1329_LOCUS12007</name>
</gene>
<feature type="domain" description="F5/8 type C" evidence="6">
    <location>
        <begin position="902"/>
        <end position="972"/>
    </location>
</feature>
<feature type="non-terminal residue" evidence="8">
    <location>
        <position position="1"/>
    </location>
</feature>
<evidence type="ECO:0008006" key="10">
    <source>
        <dbReference type="Google" id="ProtNLM"/>
    </source>
</evidence>
<dbReference type="CDD" id="cd00106">
    <property type="entry name" value="KISc"/>
    <property type="match status" value="1"/>
</dbReference>
<keyword evidence="3" id="KW-0505">Motor protein</keyword>
<keyword evidence="4" id="KW-0175">Coiled coil</keyword>
<dbReference type="PANTHER" id="PTHR47969">
    <property type="entry name" value="CHROMOSOME-ASSOCIATED KINESIN KIF4A-RELATED"/>
    <property type="match status" value="1"/>
</dbReference>
<dbReference type="InterPro" id="IPR019821">
    <property type="entry name" value="Kinesin_motor_CS"/>
</dbReference>
<dbReference type="Gene3D" id="1.10.418.50">
    <property type="entry name" value="Microtubule-binding protein MIP-T3"/>
    <property type="match status" value="1"/>
</dbReference>
<evidence type="ECO:0000259" key="7">
    <source>
        <dbReference type="PROSITE" id="PS50067"/>
    </source>
</evidence>
<dbReference type="Pfam" id="PF10243">
    <property type="entry name" value="MIP-T3"/>
    <property type="match status" value="1"/>
</dbReference>
<dbReference type="InterPro" id="IPR027640">
    <property type="entry name" value="Kinesin-like_fam"/>
</dbReference>
<dbReference type="Gene3D" id="2.60.120.260">
    <property type="entry name" value="Galactose-binding domain-like"/>
    <property type="match status" value="1"/>
</dbReference>
<evidence type="ECO:0000256" key="2">
    <source>
        <dbReference type="ARBA" id="ARBA00022840"/>
    </source>
</evidence>
<dbReference type="SMART" id="SM00129">
    <property type="entry name" value="KISc"/>
    <property type="match status" value="1"/>
</dbReference>
<dbReference type="InterPro" id="IPR040468">
    <property type="entry name" value="TRAF3IP1_N"/>
</dbReference>
<comment type="caution">
    <text evidence="8">The sequence shown here is derived from an EMBL/GenBank/DDBJ whole genome shotgun (WGS) entry which is preliminary data.</text>
</comment>
<dbReference type="PRINTS" id="PR00380">
    <property type="entry name" value="KINESINHEAVY"/>
</dbReference>
<feature type="compositionally biased region" description="Basic and acidic residues" evidence="5">
    <location>
        <begin position="145"/>
        <end position="159"/>
    </location>
</feature>
<dbReference type="PANTHER" id="PTHR47969:SF29">
    <property type="entry name" value="KINESIN-LIKE PROTEIN"/>
    <property type="match status" value="1"/>
</dbReference>
<reference evidence="8" key="1">
    <citation type="submission" date="2023-10" db="EMBL/GenBank/DDBJ databases">
        <authorList>
            <person name="Chen Y."/>
            <person name="Shah S."/>
            <person name="Dougan E. K."/>
            <person name="Thang M."/>
            <person name="Chan C."/>
        </authorList>
    </citation>
    <scope>NUCLEOTIDE SEQUENCE [LARGE SCALE GENOMIC DNA]</scope>
</reference>
<keyword evidence="1 3" id="KW-0547">Nucleotide-binding</keyword>
<feature type="region of interest" description="Disordered" evidence="5">
    <location>
        <begin position="89"/>
        <end position="174"/>
    </location>
</feature>
<evidence type="ECO:0000256" key="3">
    <source>
        <dbReference type="PROSITE-ProRule" id="PRU00283"/>
    </source>
</evidence>
<dbReference type="InterPro" id="IPR008979">
    <property type="entry name" value="Galactose-bd-like_sf"/>
</dbReference>
<feature type="compositionally biased region" description="Pro residues" evidence="5">
    <location>
        <begin position="22"/>
        <end position="32"/>
    </location>
</feature>
<organism evidence="8 9">
    <name type="scientific">Prorocentrum cordatum</name>
    <dbReference type="NCBI Taxonomy" id="2364126"/>
    <lineage>
        <taxon>Eukaryota</taxon>
        <taxon>Sar</taxon>
        <taxon>Alveolata</taxon>
        <taxon>Dinophyceae</taxon>
        <taxon>Prorocentrales</taxon>
        <taxon>Prorocentraceae</taxon>
        <taxon>Prorocentrum</taxon>
    </lineage>
</organism>
<keyword evidence="2 3" id="KW-0067">ATP-binding</keyword>
<evidence type="ECO:0000313" key="8">
    <source>
        <dbReference type="EMBL" id="CAK0805515.1"/>
    </source>
</evidence>
<proteinExistence type="inferred from homology"/>
<feature type="compositionally biased region" description="Basic and acidic residues" evidence="5">
    <location>
        <begin position="108"/>
        <end position="138"/>
    </location>
</feature>
<name>A0ABN9QHM1_9DINO</name>
<dbReference type="InterPro" id="IPR042576">
    <property type="entry name" value="TRAF3IP1_N_sf"/>
</dbReference>
<feature type="domain" description="Kinesin motor" evidence="7">
    <location>
        <begin position="251"/>
        <end position="585"/>
    </location>
</feature>
<comment type="similarity">
    <text evidence="3">Belongs to the TRAFAC class myosin-kinesin ATPase superfamily. Kinesin family.</text>
</comment>
<dbReference type="EMBL" id="CAUYUJ010003481">
    <property type="protein sequence ID" value="CAK0805515.1"/>
    <property type="molecule type" value="Genomic_DNA"/>
</dbReference>
<dbReference type="Pfam" id="PF00225">
    <property type="entry name" value="Kinesin"/>
    <property type="match status" value="1"/>
</dbReference>
<dbReference type="Gene3D" id="3.40.850.10">
    <property type="entry name" value="Kinesin motor domain"/>
    <property type="match status" value="1"/>
</dbReference>
<keyword evidence="9" id="KW-1185">Reference proteome</keyword>
<dbReference type="InterPro" id="IPR036961">
    <property type="entry name" value="Kinesin_motor_dom_sf"/>
</dbReference>
<protein>
    <recommendedName>
        <fullName evidence="10">Kinesin-like protein</fullName>
    </recommendedName>
</protein>
<dbReference type="InterPro" id="IPR000421">
    <property type="entry name" value="FA58C"/>
</dbReference>
<dbReference type="Proteomes" id="UP001189429">
    <property type="component" value="Unassembled WGS sequence"/>
</dbReference>
<evidence type="ECO:0000259" key="6">
    <source>
        <dbReference type="PROSITE" id="PS50022"/>
    </source>
</evidence>
<feature type="region of interest" description="Disordered" evidence="5">
    <location>
        <begin position="1"/>
        <end position="53"/>
    </location>
</feature>
<sequence>ERALGGPSGSLSARAPARPHHQPPLPSEPPAPGRGGRPLARESPSLQDRRKGALSLRLPSLADFVAHPGQPASGRAERREMALEREVTNQLLQLPKDTTLDSLRSKPGRQDFKKLVDQLEQDRDFKRTVEQQKAEPPARGKAAPAHKDETSRLYRERAQASRGVGGQPHGEGTAEDIQDLIDDIEGGLADGREGGQVAGDKRGNEALEVDESGRTVDGVSTEGGKKEVEDRALRVHKLQARVSASSRRADEKRACLQLALATYQSSRDSSRDHLLESLRLMSVPKVFSEKRSLEGQLGKAASHSERGAVFDKLGVALLDKAFHGFNSTIFAYGQTGSGKTHTMLNHKADADNRGLIPRIADSLYARIAEETAKHETRKFLVCCSFMEIYNEIIFDLLVARKNQPKGGLEVKEQKGLGVYVKDLQEMVIETSEKLQNVLEKGFEHRQTASTKMNDVSSRSHCIFVIKLHQKDTEDGTKNTFSKLNLVDLAGSERQKSTEAEGDRLKEGANINKSLSALGNVINALSSQSQGKKQFVPYRNSKLTRVLQESLGGNSLCTMVAAISPSSTNSEETLSTLNYAKRAKMIKVTATKNDEASQVKKLEEEVMALRRKLEQQASSEGMMSSKDKEEMESKYGAQIDELQSFMKQSWEEKQKLSEKYEEEQRRAAEEKARSAERVRHERARRLQLLEQNGDIELSLKAIASIGSDITKGLLEKIGEALKVQQQMESQLHAVRLYRESAASDFRSCTSCKASDAVALQTLLKQVHAKLGSMTKELDVLVRLESQLDESMGRIAPQVALASRQAEDRAGEGQDDREAAQELAELLGVVQRQLVQRQAGRHSKLAEDLQQLGLLPESQWLMQRLAGEAEEGAAPPTESTLALLSSLKARADGGEELAAPAARSGPTGVLGLSTFETKDELMGGSSNAESARCARLLQTVLFGGWCPETDSPEEYLEIDLGEERLISGMSIQGRMPCTSEWTQTRDLLQLSLSEMADKLPTAEKIFRRPPVRLIHDIGVVMAQERDCFAPWKVPPELLEFGGLSRDQKVAFFQELIDRTNQVGLGGAGMDELKVTPQDILKGNNCEETNRLLQVLAYLGLRAQRLSAGLGSGGGLLDLAPQWIETWRLRVFTEEGGWQWYGADQEAGGAHVFGGASDAAGTHFVGLPAAVPASVQIYSQGAGSVEDASYMGTAKAMAKLKLFTAPLTGARSKRGATGVMSVNFHANSCLPAYWGSGYMRFSNSRLTRW</sequence>
<dbReference type="SUPFAM" id="SSF49785">
    <property type="entry name" value="Galactose-binding domain-like"/>
    <property type="match status" value="1"/>
</dbReference>
<feature type="region of interest" description="Disordered" evidence="5">
    <location>
        <begin position="186"/>
        <end position="227"/>
    </location>
</feature>
<evidence type="ECO:0000256" key="1">
    <source>
        <dbReference type="ARBA" id="ARBA00022741"/>
    </source>
</evidence>
<accession>A0ABN9QHM1</accession>
<dbReference type="InterPro" id="IPR027417">
    <property type="entry name" value="P-loop_NTPase"/>
</dbReference>
<dbReference type="PROSITE" id="PS00411">
    <property type="entry name" value="KINESIN_MOTOR_1"/>
    <property type="match status" value="1"/>
</dbReference>
<dbReference type="PROSITE" id="PS50022">
    <property type="entry name" value="FA58C_3"/>
    <property type="match status" value="1"/>
</dbReference>
<evidence type="ECO:0000256" key="4">
    <source>
        <dbReference type="SAM" id="Coils"/>
    </source>
</evidence>
<dbReference type="InterPro" id="IPR001752">
    <property type="entry name" value="Kinesin_motor_dom"/>
</dbReference>
<dbReference type="PROSITE" id="PS50067">
    <property type="entry name" value="KINESIN_MOTOR_2"/>
    <property type="match status" value="1"/>
</dbReference>
<feature type="coiled-coil region" evidence="4">
    <location>
        <begin position="591"/>
        <end position="618"/>
    </location>
</feature>
<dbReference type="SUPFAM" id="SSF52540">
    <property type="entry name" value="P-loop containing nucleoside triphosphate hydrolases"/>
    <property type="match status" value="1"/>
</dbReference>
<evidence type="ECO:0000256" key="5">
    <source>
        <dbReference type="SAM" id="MobiDB-lite"/>
    </source>
</evidence>